<protein>
    <submittedName>
        <fullName evidence="1">Uncharacterized protein</fullName>
    </submittedName>
</protein>
<dbReference type="Proteomes" id="UP001221757">
    <property type="component" value="Unassembled WGS sequence"/>
</dbReference>
<evidence type="ECO:0000313" key="1">
    <source>
        <dbReference type="EMBL" id="KAJ7668002.1"/>
    </source>
</evidence>
<comment type="caution">
    <text evidence="1">The sequence shown here is derived from an EMBL/GenBank/DDBJ whole genome shotgun (WGS) entry which is preliminary data.</text>
</comment>
<reference evidence="1" key="1">
    <citation type="submission" date="2023-03" db="EMBL/GenBank/DDBJ databases">
        <title>Massive genome expansion in bonnet fungi (Mycena s.s.) driven by repeated elements and novel gene families across ecological guilds.</title>
        <authorList>
            <consortium name="Lawrence Berkeley National Laboratory"/>
            <person name="Harder C.B."/>
            <person name="Miyauchi S."/>
            <person name="Viragh M."/>
            <person name="Kuo A."/>
            <person name="Thoen E."/>
            <person name="Andreopoulos B."/>
            <person name="Lu D."/>
            <person name="Skrede I."/>
            <person name="Drula E."/>
            <person name="Henrissat B."/>
            <person name="Morin E."/>
            <person name="Kohler A."/>
            <person name="Barry K."/>
            <person name="LaButti K."/>
            <person name="Morin E."/>
            <person name="Salamov A."/>
            <person name="Lipzen A."/>
            <person name="Mereny Z."/>
            <person name="Hegedus B."/>
            <person name="Baldrian P."/>
            <person name="Stursova M."/>
            <person name="Weitz H."/>
            <person name="Taylor A."/>
            <person name="Grigoriev I.V."/>
            <person name="Nagy L.G."/>
            <person name="Martin F."/>
            <person name="Kauserud H."/>
        </authorList>
    </citation>
    <scope>NUCLEOTIDE SEQUENCE</scope>
    <source>
        <strain evidence="1">CBHHK067</strain>
    </source>
</reference>
<dbReference type="EMBL" id="JARKIE010000199">
    <property type="protein sequence ID" value="KAJ7668002.1"/>
    <property type="molecule type" value="Genomic_DNA"/>
</dbReference>
<dbReference type="AlphaFoldDB" id="A0AAD7CWU6"/>
<evidence type="ECO:0000313" key="2">
    <source>
        <dbReference type="Proteomes" id="UP001221757"/>
    </source>
</evidence>
<keyword evidence="2" id="KW-1185">Reference proteome</keyword>
<name>A0AAD7CWU6_MYCRO</name>
<sequence>MLEVPGRAEHQPGDDWECSEVSYHGMRRRAGTSVPPNESMVIRRVPKEAGGVVSLAIELSTSLCHVRALAAV</sequence>
<accession>A0AAD7CWU6</accession>
<proteinExistence type="predicted"/>
<gene>
    <name evidence="1" type="ORF">B0H17DRAFT_1210157</name>
</gene>
<organism evidence="1 2">
    <name type="scientific">Mycena rosella</name>
    <name type="common">Pink bonnet</name>
    <name type="synonym">Agaricus rosellus</name>
    <dbReference type="NCBI Taxonomy" id="1033263"/>
    <lineage>
        <taxon>Eukaryota</taxon>
        <taxon>Fungi</taxon>
        <taxon>Dikarya</taxon>
        <taxon>Basidiomycota</taxon>
        <taxon>Agaricomycotina</taxon>
        <taxon>Agaricomycetes</taxon>
        <taxon>Agaricomycetidae</taxon>
        <taxon>Agaricales</taxon>
        <taxon>Marasmiineae</taxon>
        <taxon>Mycenaceae</taxon>
        <taxon>Mycena</taxon>
    </lineage>
</organism>